<name>A0ACC0FDD8_9ERIC</name>
<proteinExistence type="predicted"/>
<dbReference type="Proteomes" id="UP001060215">
    <property type="component" value="Chromosome 15"/>
</dbReference>
<reference evidence="1 2" key="1">
    <citation type="journal article" date="2022" name="Plant J.">
        <title>Chromosome-level genome of Camellia lanceoleosa provides a valuable resource for understanding genome evolution and self-incompatibility.</title>
        <authorList>
            <person name="Gong W."/>
            <person name="Xiao S."/>
            <person name="Wang L."/>
            <person name="Liao Z."/>
            <person name="Chang Y."/>
            <person name="Mo W."/>
            <person name="Hu G."/>
            <person name="Li W."/>
            <person name="Zhao G."/>
            <person name="Zhu H."/>
            <person name="Hu X."/>
            <person name="Ji K."/>
            <person name="Xiang X."/>
            <person name="Song Q."/>
            <person name="Yuan D."/>
            <person name="Jin S."/>
            <person name="Zhang L."/>
        </authorList>
    </citation>
    <scope>NUCLEOTIDE SEQUENCE [LARGE SCALE GENOMIC DNA]</scope>
    <source>
        <strain evidence="1">SQ_2022a</strain>
    </source>
</reference>
<dbReference type="EMBL" id="CM045772">
    <property type="protein sequence ID" value="KAI7986117.1"/>
    <property type="molecule type" value="Genomic_DNA"/>
</dbReference>
<protein>
    <submittedName>
        <fullName evidence="1">Uncharacterized protein</fullName>
    </submittedName>
</protein>
<evidence type="ECO:0000313" key="2">
    <source>
        <dbReference type="Proteomes" id="UP001060215"/>
    </source>
</evidence>
<comment type="caution">
    <text evidence="1">The sequence shown here is derived from an EMBL/GenBank/DDBJ whole genome shotgun (WGS) entry which is preliminary data.</text>
</comment>
<accession>A0ACC0FDD8</accession>
<gene>
    <name evidence="1" type="ORF">LOK49_LG14G01227</name>
</gene>
<keyword evidence="2" id="KW-1185">Reference proteome</keyword>
<evidence type="ECO:0000313" key="1">
    <source>
        <dbReference type="EMBL" id="KAI7986117.1"/>
    </source>
</evidence>
<sequence>MAITSLDLVKCNMQIDPSKYKSISSGFGVLMQEQGVRSFFKGWVPILLGYSAQGACKFGFYEATVGTIVVVVFVVAGGAIVLYCKMRRGDRLIRKSNREDDGEDSSEESVNDEEDDDDDDYDGVATALSIYGLIGALGF</sequence>
<organism evidence="1 2">
    <name type="scientific">Camellia lanceoleosa</name>
    <dbReference type="NCBI Taxonomy" id="1840588"/>
    <lineage>
        <taxon>Eukaryota</taxon>
        <taxon>Viridiplantae</taxon>
        <taxon>Streptophyta</taxon>
        <taxon>Embryophyta</taxon>
        <taxon>Tracheophyta</taxon>
        <taxon>Spermatophyta</taxon>
        <taxon>Magnoliopsida</taxon>
        <taxon>eudicotyledons</taxon>
        <taxon>Gunneridae</taxon>
        <taxon>Pentapetalae</taxon>
        <taxon>asterids</taxon>
        <taxon>Ericales</taxon>
        <taxon>Theaceae</taxon>
        <taxon>Camellia</taxon>
    </lineage>
</organism>